<evidence type="ECO:0000256" key="1">
    <source>
        <dbReference type="ARBA" id="ARBA00023122"/>
    </source>
</evidence>
<protein>
    <submittedName>
        <fullName evidence="4">CBS domain-containing protein</fullName>
    </submittedName>
</protein>
<dbReference type="PANTHER" id="PTHR43080">
    <property type="entry name" value="CBS DOMAIN-CONTAINING PROTEIN CBSX3, MITOCHONDRIAL"/>
    <property type="match status" value="1"/>
</dbReference>
<name>A0A419I6U6_9PSEU</name>
<dbReference type="InterPro" id="IPR007055">
    <property type="entry name" value="BON_dom"/>
</dbReference>
<organism evidence="4 5">
    <name type="scientific">Amycolatopsis panacis</name>
    <dbReference type="NCBI Taxonomy" id="2340917"/>
    <lineage>
        <taxon>Bacteria</taxon>
        <taxon>Bacillati</taxon>
        <taxon>Actinomycetota</taxon>
        <taxon>Actinomycetes</taxon>
        <taxon>Pseudonocardiales</taxon>
        <taxon>Pseudonocardiaceae</taxon>
        <taxon>Amycolatopsis</taxon>
    </lineage>
</organism>
<keyword evidence="1 2" id="KW-0129">CBS domain</keyword>
<dbReference type="Gene3D" id="3.10.580.10">
    <property type="entry name" value="CBS-domain"/>
    <property type="match status" value="1"/>
</dbReference>
<dbReference type="Proteomes" id="UP000285112">
    <property type="component" value="Unassembled WGS sequence"/>
</dbReference>
<dbReference type="EMBL" id="QZFV01000069">
    <property type="protein sequence ID" value="RJQ87274.1"/>
    <property type="molecule type" value="Genomic_DNA"/>
</dbReference>
<evidence type="ECO:0000313" key="4">
    <source>
        <dbReference type="EMBL" id="RJQ87274.1"/>
    </source>
</evidence>
<feature type="domain" description="CBS" evidence="3">
    <location>
        <begin position="87"/>
        <end position="142"/>
    </location>
</feature>
<dbReference type="SMART" id="SM00116">
    <property type="entry name" value="CBS"/>
    <property type="match status" value="2"/>
</dbReference>
<dbReference type="Gene3D" id="3.30.1340.30">
    <property type="match status" value="1"/>
</dbReference>
<proteinExistence type="predicted"/>
<dbReference type="Pfam" id="PF00571">
    <property type="entry name" value="CBS"/>
    <property type="match status" value="2"/>
</dbReference>
<reference evidence="4 5" key="1">
    <citation type="submission" date="2018-09" db="EMBL/GenBank/DDBJ databases">
        <title>YIM PH 21725 draft genome.</title>
        <authorList>
            <person name="Miao C."/>
        </authorList>
    </citation>
    <scope>NUCLEOTIDE SEQUENCE [LARGE SCALE GENOMIC DNA]</scope>
    <source>
        <strain evidence="5">YIM PH21725</strain>
    </source>
</reference>
<dbReference type="RefSeq" id="WP_120023085.1">
    <property type="nucleotide sequence ID" value="NZ_QZFV01000069.1"/>
</dbReference>
<dbReference type="AlphaFoldDB" id="A0A419I6U6"/>
<feature type="domain" description="CBS" evidence="3">
    <location>
        <begin position="12"/>
        <end position="68"/>
    </location>
</feature>
<evidence type="ECO:0000313" key="5">
    <source>
        <dbReference type="Proteomes" id="UP000285112"/>
    </source>
</evidence>
<dbReference type="SUPFAM" id="SSF54631">
    <property type="entry name" value="CBS-domain pair"/>
    <property type="match status" value="1"/>
</dbReference>
<comment type="caution">
    <text evidence="4">The sequence shown here is derived from an EMBL/GenBank/DDBJ whole genome shotgun (WGS) entry which is preliminary data.</text>
</comment>
<dbReference type="PROSITE" id="PS51371">
    <property type="entry name" value="CBS"/>
    <property type="match status" value="2"/>
</dbReference>
<accession>A0A419I6U6</accession>
<sequence length="212" mass="22575">MNTTTTPVSAVMTTAPVCVRAETPVKDVAGILTGDRISAVAVVDHDGLLIGVVSERDLLPILRGERSRPRHRADARKAAGRSAREVMTSPVVTIAVGAPVSEAAGVLVRTGLRRLFVVDRGRPVGVVSRRDLLGVLTRPDSEIERDVVTGVLLETLRLGPDRVRAMVRAGVVTVAGRVERRSEIAPVTRLIEAIPGVVAVCNGLDYVWDDVA</sequence>
<dbReference type="PANTHER" id="PTHR43080:SF29">
    <property type="entry name" value="OS02G0818000 PROTEIN"/>
    <property type="match status" value="1"/>
</dbReference>
<dbReference type="InterPro" id="IPR046342">
    <property type="entry name" value="CBS_dom_sf"/>
</dbReference>
<keyword evidence="5" id="KW-1185">Reference proteome</keyword>
<dbReference type="InterPro" id="IPR051257">
    <property type="entry name" value="Diverse_CBS-Domain"/>
</dbReference>
<dbReference type="Pfam" id="PF04972">
    <property type="entry name" value="BON"/>
    <property type="match status" value="1"/>
</dbReference>
<evidence type="ECO:0000256" key="2">
    <source>
        <dbReference type="PROSITE-ProRule" id="PRU00703"/>
    </source>
</evidence>
<evidence type="ECO:0000259" key="3">
    <source>
        <dbReference type="PROSITE" id="PS51371"/>
    </source>
</evidence>
<dbReference type="InterPro" id="IPR000644">
    <property type="entry name" value="CBS_dom"/>
</dbReference>
<gene>
    <name evidence="4" type="ORF">D5S19_10120</name>
</gene>
<dbReference type="OrthoDB" id="3626971at2"/>
<dbReference type="CDD" id="cd04586">
    <property type="entry name" value="CBS_pair_BON_assoc"/>
    <property type="match status" value="1"/>
</dbReference>